<organism evidence="3 4">
    <name type="scientific">Chryseobacterium gotjawalense</name>
    <dbReference type="NCBI Taxonomy" id="3042315"/>
    <lineage>
        <taxon>Bacteria</taxon>
        <taxon>Pseudomonadati</taxon>
        <taxon>Bacteroidota</taxon>
        <taxon>Flavobacteriia</taxon>
        <taxon>Flavobacteriales</taxon>
        <taxon>Weeksellaceae</taxon>
        <taxon>Chryseobacterium group</taxon>
        <taxon>Chryseobacterium</taxon>
    </lineage>
</organism>
<keyword evidence="1" id="KW-0732">Signal</keyword>
<dbReference type="Pfam" id="PF18962">
    <property type="entry name" value="Por_Secre_tail"/>
    <property type="match status" value="1"/>
</dbReference>
<name>A0ABY8RCQ7_9FLAO</name>
<dbReference type="Gene3D" id="2.60.120.260">
    <property type="entry name" value="Galactose-binding domain-like"/>
    <property type="match status" value="1"/>
</dbReference>
<evidence type="ECO:0000256" key="1">
    <source>
        <dbReference type="ARBA" id="ARBA00022729"/>
    </source>
</evidence>
<dbReference type="EMBL" id="CP124855">
    <property type="protein sequence ID" value="WHF51646.1"/>
    <property type="molecule type" value="Genomic_DNA"/>
</dbReference>
<keyword evidence="4" id="KW-1185">Reference proteome</keyword>
<dbReference type="RefSeq" id="WP_282904982.1">
    <property type="nucleotide sequence ID" value="NZ_CP124855.1"/>
</dbReference>
<accession>A0ABY8RCQ7</accession>
<evidence type="ECO:0000259" key="2">
    <source>
        <dbReference type="Pfam" id="PF18962"/>
    </source>
</evidence>
<evidence type="ECO:0000313" key="3">
    <source>
        <dbReference type="EMBL" id="WHF51646.1"/>
    </source>
</evidence>
<proteinExistence type="predicted"/>
<protein>
    <submittedName>
        <fullName evidence="3">T9SS type A sorting domain-containing protein</fullName>
    </submittedName>
</protein>
<dbReference type="InterPro" id="IPR026444">
    <property type="entry name" value="Secre_tail"/>
</dbReference>
<evidence type="ECO:0000313" key="4">
    <source>
        <dbReference type="Proteomes" id="UP001241656"/>
    </source>
</evidence>
<reference evidence="3 4" key="1">
    <citation type="submission" date="2023-05" db="EMBL/GenBank/DDBJ databases">
        <title>Genomic insight into Chryseobacterium sp. wdc7 isolated forest soil (Gotjawal).</title>
        <authorList>
            <person name="Park S.-J."/>
        </authorList>
    </citation>
    <scope>NUCLEOTIDE SEQUENCE [LARGE SCALE GENOMIC DNA]</scope>
    <source>
        <strain evidence="4">wdc7</strain>
    </source>
</reference>
<dbReference type="Proteomes" id="UP001241656">
    <property type="component" value="Chromosome"/>
</dbReference>
<sequence>MKKIFTILGVAVITSITAQTVLTQWNFDSSPSPVSTSVGIGAAILIGGVVENIQTGTSSCNCSYVAGNPSTGKSYTTKAYPAQSTASGTAGIQFSVNTVGISTVAMSIEIYGSNTASKFVQVQYTTDGSSWTNVTAMPTSLAPSAWSTVSANLPETASNNPNFAFRVVAVFDPSNNTTYSAIGTSSNYGAAGAIRFDNVNVYSSSLAVLDFNGIKVNLIKNTNVRDVIVFGAKANVQIINVNGQVVKTASVAENTSLDVSSLAKGVYIISAEVNGQKVSQKIIKN</sequence>
<gene>
    <name evidence="3" type="ORF">QGN23_14665</name>
</gene>
<feature type="domain" description="Secretion system C-terminal sorting" evidence="2">
    <location>
        <begin position="233"/>
        <end position="283"/>
    </location>
</feature>
<dbReference type="NCBIfam" id="TIGR04183">
    <property type="entry name" value="Por_Secre_tail"/>
    <property type="match status" value="1"/>
</dbReference>